<dbReference type="WBParaSite" id="EN70_6723">
    <property type="protein sequence ID" value="EN70_6723"/>
    <property type="gene ID" value="EN70_6723"/>
</dbReference>
<proteinExistence type="predicted"/>
<protein>
    <submittedName>
        <fullName evidence="2">Telomeric single stranded DNA binding POT1/Cdc13 domain-containing protein</fullName>
    </submittedName>
</protein>
<reference evidence="2" key="2">
    <citation type="submission" date="2016-11" db="UniProtKB">
        <authorList>
            <consortium name="WormBaseParasite"/>
        </authorList>
    </citation>
    <scope>IDENTIFICATION</scope>
</reference>
<keyword evidence="1" id="KW-1185">Reference proteome</keyword>
<sequence length="240" mass="27357">MFRNLRYGQVDKFLNVYARCSVIVLASFVNVKNGLSSHNELEFVKKRKHHRIHVFAKVAEVRNIRSVDILENVQIVSVIYLRDSSAGPFIRCTVYSELTDTFPQRIKTDQIIQLNHIHIRTNRGRPPSLYGKLNVAGFAVALITYQPFNIIFHSSANYSVSENCQKMVFLGLLVQGYSSDMPVVSPVANSIFGNTLGFNNENKTVCRLDQLIRFQYHNIVVQAVSIFISDRGNIRNHPDI</sequence>
<name>A0A1I7VVE6_LOALO</name>
<dbReference type="Gene3D" id="2.40.50.140">
    <property type="entry name" value="Nucleic acid-binding proteins"/>
    <property type="match status" value="1"/>
</dbReference>
<accession>A0A1I7VVE6</accession>
<reference evidence="1" key="1">
    <citation type="submission" date="2012-04" db="EMBL/GenBank/DDBJ databases">
        <title>The Genome Sequence of Loa loa.</title>
        <authorList>
            <consortium name="The Broad Institute Genome Sequencing Platform"/>
            <consortium name="Broad Institute Genome Sequencing Center for Infectious Disease"/>
            <person name="Nutman T.B."/>
            <person name="Fink D.L."/>
            <person name="Russ C."/>
            <person name="Young S."/>
            <person name="Zeng Q."/>
            <person name="Gargeya S."/>
            <person name="Alvarado L."/>
            <person name="Berlin A."/>
            <person name="Chapman S.B."/>
            <person name="Chen Z."/>
            <person name="Freedman E."/>
            <person name="Gellesch M."/>
            <person name="Goldberg J."/>
            <person name="Griggs A."/>
            <person name="Gujja S."/>
            <person name="Heilman E.R."/>
            <person name="Heiman D."/>
            <person name="Howarth C."/>
            <person name="Mehta T."/>
            <person name="Neiman D."/>
            <person name="Pearson M."/>
            <person name="Roberts A."/>
            <person name="Saif S."/>
            <person name="Shea T."/>
            <person name="Shenoy N."/>
            <person name="Sisk P."/>
            <person name="Stolte C."/>
            <person name="Sykes S."/>
            <person name="White J."/>
            <person name="Yandava C."/>
            <person name="Haas B."/>
            <person name="Henn M.R."/>
            <person name="Nusbaum C."/>
            <person name="Birren B."/>
        </authorList>
    </citation>
    <scope>NUCLEOTIDE SEQUENCE [LARGE SCALE GENOMIC DNA]</scope>
</reference>
<dbReference type="SUPFAM" id="SSF50249">
    <property type="entry name" value="Nucleic acid-binding proteins"/>
    <property type="match status" value="1"/>
</dbReference>
<dbReference type="STRING" id="7209.A0A1I7VVE6"/>
<dbReference type="AlphaFoldDB" id="A0A1I7VVE6"/>
<dbReference type="Proteomes" id="UP000095285">
    <property type="component" value="Unassembled WGS sequence"/>
</dbReference>
<evidence type="ECO:0000313" key="1">
    <source>
        <dbReference type="Proteomes" id="UP000095285"/>
    </source>
</evidence>
<dbReference type="eggNOG" id="ENOG502SD9W">
    <property type="taxonomic scope" value="Eukaryota"/>
</dbReference>
<dbReference type="InterPro" id="IPR012340">
    <property type="entry name" value="NA-bd_OB-fold"/>
</dbReference>
<organism evidence="1 2">
    <name type="scientific">Loa loa</name>
    <name type="common">Eye worm</name>
    <name type="synonym">Filaria loa</name>
    <dbReference type="NCBI Taxonomy" id="7209"/>
    <lineage>
        <taxon>Eukaryota</taxon>
        <taxon>Metazoa</taxon>
        <taxon>Ecdysozoa</taxon>
        <taxon>Nematoda</taxon>
        <taxon>Chromadorea</taxon>
        <taxon>Rhabditida</taxon>
        <taxon>Spirurina</taxon>
        <taxon>Spiruromorpha</taxon>
        <taxon>Filarioidea</taxon>
        <taxon>Onchocercidae</taxon>
        <taxon>Loa</taxon>
    </lineage>
</organism>
<evidence type="ECO:0000313" key="2">
    <source>
        <dbReference type="WBParaSite" id="EN70_6723"/>
    </source>
</evidence>